<organism evidence="2 3">
    <name type="scientific">Polychaeton citri CBS 116435</name>
    <dbReference type="NCBI Taxonomy" id="1314669"/>
    <lineage>
        <taxon>Eukaryota</taxon>
        <taxon>Fungi</taxon>
        <taxon>Dikarya</taxon>
        <taxon>Ascomycota</taxon>
        <taxon>Pezizomycotina</taxon>
        <taxon>Dothideomycetes</taxon>
        <taxon>Dothideomycetidae</taxon>
        <taxon>Capnodiales</taxon>
        <taxon>Capnodiaceae</taxon>
        <taxon>Polychaeton</taxon>
    </lineage>
</organism>
<feature type="non-terminal residue" evidence="2">
    <location>
        <position position="176"/>
    </location>
</feature>
<dbReference type="Proteomes" id="UP000799441">
    <property type="component" value="Unassembled WGS sequence"/>
</dbReference>
<dbReference type="PANTHER" id="PTHR35391">
    <property type="entry name" value="C2H2-TYPE DOMAIN-CONTAINING PROTEIN-RELATED"/>
    <property type="match status" value="1"/>
</dbReference>
<dbReference type="PANTHER" id="PTHR35391:SF5">
    <property type="entry name" value="DUF6590 DOMAIN-CONTAINING PROTEIN"/>
    <property type="match status" value="1"/>
</dbReference>
<dbReference type="Pfam" id="PF20233">
    <property type="entry name" value="DUF6590"/>
    <property type="match status" value="1"/>
</dbReference>
<dbReference type="OrthoDB" id="3559580at2759"/>
<dbReference type="EMBL" id="MU003779">
    <property type="protein sequence ID" value="KAF2722887.1"/>
    <property type="molecule type" value="Genomic_DNA"/>
</dbReference>
<reference evidence="2" key="1">
    <citation type="journal article" date="2020" name="Stud. Mycol.">
        <title>101 Dothideomycetes genomes: a test case for predicting lifestyles and emergence of pathogens.</title>
        <authorList>
            <person name="Haridas S."/>
            <person name="Albert R."/>
            <person name="Binder M."/>
            <person name="Bloem J."/>
            <person name="Labutti K."/>
            <person name="Salamov A."/>
            <person name="Andreopoulos B."/>
            <person name="Baker S."/>
            <person name="Barry K."/>
            <person name="Bills G."/>
            <person name="Bluhm B."/>
            <person name="Cannon C."/>
            <person name="Castanera R."/>
            <person name="Culley D."/>
            <person name="Daum C."/>
            <person name="Ezra D."/>
            <person name="Gonzalez J."/>
            <person name="Henrissat B."/>
            <person name="Kuo A."/>
            <person name="Liang C."/>
            <person name="Lipzen A."/>
            <person name="Lutzoni F."/>
            <person name="Magnuson J."/>
            <person name="Mondo S."/>
            <person name="Nolan M."/>
            <person name="Ohm R."/>
            <person name="Pangilinan J."/>
            <person name="Park H.-J."/>
            <person name="Ramirez L."/>
            <person name="Alfaro M."/>
            <person name="Sun H."/>
            <person name="Tritt A."/>
            <person name="Yoshinaga Y."/>
            <person name="Zwiers L.-H."/>
            <person name="Turgeon B."/>
            <person name="Goodwin S."/>
            <person name="Spatafora J."/>
            <person name="Crous P."/>
            <person name="Grigoriev I."/>
        </authorList>
    </citation>
    <scope>NUCLEOTIDE SEQUENCE</scope>
    <source>
        <strain evidence="2">CBS 116435</strain>
    </source>
</reference>
<protein>
    <recommendedName>
        <fullName evidence="1">DUF6590 domain-containing protein</fullName>
    </recommendedName>
</protein>
<name>A0A9P4QDW1_9PEZI</name>
<evidence type="ECO:0000259" key="1">
    <source>
        <dbReference type="Pfam" id="PF20233"/>
    </source>
</evidence>
<sequence>MLIGTEEEEERLFPLFRKPQHPARFFTVGKVFLVLWVEPAGESVVTYLQAGETTGRFGERVYSKVRRFVVIRQQSGYCSALPITTYGRRGVSKPGVIKSEHAIIHTGSQAPEPLNAELPHRGEAGMRSRAIRVDPDERDTKLDLLSRLDFGKITTIQHNLKVKSFGKVNRASMDAL</sequence>
<dbReference type="InterPro" id="IPR046497">
    <property type="entry name" value="DUF6590"/>
</dbReference>
<feature type="domain" description="DUF6590" evidence="1">
    <location>
        <begin position="24"/>
        <end position="176"/>
    </location>
</feature>
<keyword evidence="3" id="KW-1185">Reference proteome</keyword>
<proteinExistence type="predicted"/>
<dbReference type="AlphaFoldDB" id="A0A9P4QDW1"/>
<comment type="caution">
    <text evidence="2">The sequence shown here is derived from an EMBL/GenBank/DDBJ whole genome shotgun (WGS) entry which is preliminary data.</text>
</comment>
<evidence type="ECO:0000313" key="2">
    <source>
        <dbReference type="EMBL" id="KAF2722887.1"/>
    </source>
</evidence>
<gene>
    <name evidence="2" type="ORF">K431DRAFT_221009</name>
</gene>
<accession>A0A9P4QDW1</accession>
<evidence type="ECO:0000313" key="3">
    <source>
        <dbReference type="Proteomes" id="UP000799441"/>
    </source>
</evidence>